<dbReference type="InterPro" id="IPR000843">
    <property type="entry name" value="HTH_LacI"/>
</dbReference>
<protein>
    <submittedName>
        <fullName evidence="5">Transcriptional regulator, LacI family</fullName>
    </submittedName>
</protein>
<keyword evidence="6" id="KW-1185">Reference proteome</keyword>
<dbReference type="EMBL" id="FZOU01000016">
    <property type="protein sequence ID" value="SNT43614.1"/>
    <property type="molecule type" value="Genomic_DNA"/>
</dbReference>
<sequence>MAVVSQHTSKPAGIREIAAALGVSIGTVDRALHARSGVSASTRDRVREMAAKLNYSPNTAARSLRLNRRSRIGVFLPRQIALFFDPLRDGVRQAAESFTPGAVEVVFHTYPRIGEGEMEALTAANWEQFDGVILAPGSPGLLPMLQRAHQRKIPVVFVASDFPRLPRLASIAVDAMVSGGIAAELLGHKLAAPSTVAAFTGDLAIQDHADKLRGFAATLATLAPHLSLLPAVESHDRPAQAYKAALDLFRRQPKIGGIYVSTANGLPVLKAARELNLLGKVQIVCTDLSSGLLPMIERGFVFAALHQRPLTQGRMALDLLARFLTAGTTPQEINRLAPHIVLRSNLSLFSGNISLDAGASG</sequence>
<reference evidence="5 6" key="1">
    <citation type="submission" date="2017-06" db="EMBL/GenBank/DDBJ databases">
        <authorList>
            <person name="Kim H.J."/>
            <person name="Triplett B.A."/>
        </authorList>
    </citation>
    <scope>NUCLEOTIDE SEQUENCE [LARGE SCALE GENOMIC DNA]</scope>
    <source>
        <strain evidence="5 6">DSM 18704</strain>
    </source>
</reference>
<dbReference type="CDD" id="cd01392">
    <property type="entry name" value="HTH_LacI"/>
    <property type="match status" value="1"/>
</dbReference>
<dbReference type="InterPro" id="IPR028082">
    <property type="entry name" value="Peripla_BP_I"/>
</dbReference>
<keyword evidence="1" id="KW-0805">Transcription regulation</keyword>
<dbReference type="InterPro" id="IPR010982">
    <property type="entry name" value="Lambda_DNA-bd_dom_sf"/>
</dbReference>
<keyword evidence="2" id="KW-0238">DNA-binding</keyword>
<dbReference type="PANTHER" id="PTHR30146">
    <property type="entry name" value="LACI-RELATED TRANSCRIPTIONAL REPRESSOR"/>
    <property type="match status" value="1"/>
</dbReference>
<dbReference type="InterPro" id="IPR025997">
    <property type="entry name" value="SBP_2_dom"/>
</dbReference>
<dbReference type="Pfam" id="PF13407">
    <property type="entry name" value="Peripla_BP_4"/>
    <property type="match status" value="1"/>
</dbReference>
<dbReference type="GO" id="GO:0003700">
    <property type="term" value="F:DNA-binding transcription factor activity"/>
    <property type="evidence" value="ECO:0007669"/>
    <property type="project" value="TreeGrafter"/>
</dbReference>
<gene>
    <name evidence="5" type="ORF">SAMN05421770_11613</name>
</gene>
<dbReference type="SUPFAM" id="SSF53822">
    <property type="entry name" value="Periplasmic binding protein-like I"/>
    <property type="match status" value="1"/>
</dbReference>
<dbReference type="OrthoDB" id="569491at2"/>
<evidence type="ECO:0000256" key="1">
    <source>
        <dbReference type="ARBA" id="ARBA00023015"/>
    </source>
</evidence>
<dbReference type="SUPFAM" id="SSF47413">
    <property type="entry name" value="lambda repressor-like DNA-binding domains"/>
    <property type="match status" value="1"/>
</dbReference>
<name>A0A239MND0_9BACT</name>
<feature type="domain" description="HTH lacI-type" evidence="4">
    <location>
        <begin position="12"/>
        <end position="66"/>
    </location>
</feature>
<evidence type="ECO:0000256" key="2">
    <source>
        <dbReference type="ARBA" id="ARBA00023125"/>
    </source>
</evidence>
<dbReference type="PANTHER" id="PTHR30146:SF152">
    <property type="entry name" value="TRANSCRIPTIONAL REGULATORY PROTEIN"/>
    <property type="match status" value="1"/>
</dbReference>
<dbReference type="Pfam" id="PF00356">
    <property type="entry name" value="LacI"/>
    <property type="match status" value="1"/>
</dbReference>
<keyword evidence="3" id="KW-0804">Transcription</keyword>
<dbReference type="Gene3D" id="3.40.50.2300">
    <property type="match status" value="2"/>
</dbReference>
<dbReference type="CDD" id="cd06307">
    <property type="entry name" value="PBP1_sugar_binding"/>
    <property type="match status" value="1"/>
</dbReference>
<dbReference type="Gene3D" id="1.10.260.40">
    <property type="entry name" value="lambda repressor-like DNA-binding domains"/>
    <property type="match status" value="1"/>
</dbReference>
<evidence type="ECO:0000313" key="6">
    <source>
        <dbReference type="Proteomes" id="UP000198356"/>
    </source>
</evidence>
<evidence type="ECO:0000259" key="4">
    <source>
        <dbReference type="PROSITE" id="PS50932"/>
    </source>
</evidence>
<dbReference type="AlphaFoldDB" id="A0A239MND0"/>
<dbReference type="Proteomes" id="UP000198356">
    <property type="component" value="Unassembled WGS sequence"/>
</dbReference>
<evidence type="ECO:0000256" key="3">
    <source>
        <dbReference type="ARBA" id="ARBA00023163"/>
    </source>
</evidence>
<proteinExistence type="predicted"/>
<organism evidence="5 6">
    <name type="scientific">Granulicella rosea</name>
    <dbReference type="NCBI Taxonomy" id="474952"/>
    <lineage>
        <taxon>Bacteria</taxon>
        <taxon>Pseudomonadati</taxon>
        <taxon>Acidobacteriota</taxon>
        <taxon>Terriglobia</taxon>
        <taxon>Terriglobales</taxon>
        <taxon>Acidobacteriaceae</taxon>
        <taxon>Granulicella</taxon>
    </lineage>
</organism>
<dbReference type="SMART" id="SM00354">
    <property type="entry name" value="HTH_LACI"/>
    <property type="match status" value="1"/>
</dbReference>
<evidence type="ECO:0000313" key="5">
    <source>
        <dbReference type="EMBL" id="SNT43614.1"/>
    </source>
</evidence>
<accession>A0A239MND0</accession>
<dbReference type="GO" id="GO:0000976">
    <property type="term" value="F:transcription cis-regulatory region binding"/>
    <property type="evidence" value="ECO:0007669"/>
    <property type="project" value="TreeGrafter"/>
</dbReference>
<dbReference type="PROSITE" id="PS50932">
    <property type="entry name" value="HTH_LACI_2"/>
    <property type="match status" value="1"/>
</dbReference>